<sequence>MIMPAIIGLFIRMLGLSIVPLGWKLLRGLGFAAISYIGIDAALNKAKDYAFSQLGGLPADWLSVLGMLKVDVCLNILFSAYIARALLAGMNKSGNKTSMKWTPKE</sequence>
<dbReference type="AlphaFoldDB" id="A0A0P9K7S9"/>
<accession>A0A0P9K7S9</accession>
<dbReference type="Proteomes" id="UP000278587">
    <property type="component" value="Unassembled WGS sequence"/>
</dbReference>
<protein>
    <recommendedName>
        <fullName evidence="3">DUF2523 domain-containing protein</fullName>
    </recommendedName>
</protein>
<proteinExistence type="predicted"/>
<organism evidence="1 2">
    <name type="scientific">Pseudomonas caricapapayae</name>
    <dbReference type="NCBI Taxonomy" id="46678"/>
    <lineage>
        <taxon>Bacteria</taxon>
        <taxon>Pseudomonadati</taxon>
        <taxon>Pseudomonadota</taxon>
        <taxon>Gammaproteobacteria</taxon>
        <taxon>Pseudomonadales</taxon>
        <taxon>Pseudomonadaceae</taxon>
        <taxon>Pseudomonas</taxon>
    </lineage>
</organism>
<evidence type="ECO:0008006" key="3">
    <source>
        <dbReference type="Google" id="ProtNLM"/>
    </source>
</evidence>
<gene>
    <name evidence="1" type="ORF">ALQ84_100779</name>
</gene>
<dbReference type="EMBL" id="RBOC01000135">
    <property type="protein sequence ID" value="RMM07605.1"/>
    <property type="molecule type" value="Genomic_DNA"/>
</dbReference>
<name>A0A0P9K7S9_9PSED</name>
<evidence type="ECO:0000313" key="1">
    <source>
        <dbReference type="EMBL" id="RMM07605.1"/>
    </source>
</evidence>
<dbReference type="InterPro" id="IPR019670">
    <property type="entry name" value="DUF2523"/>
</dbReference>
<evidence type="ECO:0000313" key="2">
    <source>
        <dbReference type="Proteomes" id="UP000278587"/>
    </source>
</evidence>
<comment type="caution">
    <text evidence="1">The sequence shown here is derived from an EMBL/GenBank/DDBJ whole genome shotgun (WGS) entry which is preliminary data.</text>
</comment>
<dbReference type="Pfam" id="PF10734">
    <property type="entry name" value="DUF2523"/>
    <property type="match status" value="1"/>
</dbReference>
<reference evidence="1 2" key="1">
    <citation type="submission" date="2018-08" db="EMBL/GenBank/DDBJ databases">
        <title>Recombination of ecologically and evolutionarily significant loci maintains genetic cohesion in the Pseudomonas syringae species complex.</title>
        <authorList>
            <person name="Dillon M."/>
            <person name="Thakur S."/>
            <person name="Almeida R.N.D."/>
            <person name="Weir B.S."/>
            <person name="Guttman D.S."/>
        </authorList>
    </citation>
    <scope>NUCLEOTIDE SEQUENCE [LARGE SCALE GENOMIC DNA]</scope>
    <source>
        <strain evidence="1 2">ICMP 4086</strain>
    </source>
</reference>